<organism evidence="1 2">
    <name type="scientific">Dentiscutata heterogama</name>
    <dbReference type="NCBI Taxonomy" id="1316150"/>
    <lineage>
        <taxon>Eukaryota</taxon>
        <taxon>Fungi</taxon>
        <taxon>Fungi incertae sedis</taxon>
        <taxon>Mucoromycota</taxon>
        <taxon>Glomeromycotina</taxon>
        <taxon>Glomeromycetes</taxon>
        <taxon>Diversisporales</taxon>
        <taxon>Gigasporaceae</taxon>
        <taxon>Dentiscutata</taxon>
    </lineage>
</organism>
<name>A0ACA9KLP1_9GLOM</name>
<evidence type="ECO:0000313" key="2">
    <source>
        <dbReference type="Proteomes" id="UP000789702"/>
    </source>
</evidence>
<sequence length="435" mass="49897">MDYSTVLKSLAKEVGISIPSIPNVRRCGKCGEPCVLGCCKPETQLNANTPFDYIRWIPFEEFTNIEYIARGGFGSVCSAYSENWGNVALKFLYNSENLLKELRAYRHCKRSFGIIDCYGVSRDTKTGNNVMVTRYAKQGSLRHYLSNYFTDLTWDEKIVLFNRIAKALKGIHDARLVHSNFHSGKILIHEKLVFITGLEMCHPVYETKGWNSYHYGVLPYVAPEVLRGELMIINICQGLRPPIISGTPKGYAVAMLRCWNSNPSKRPTIDELLNMLNKWRYLSSEKEPIQGPNTKKVNTGHVTVHPQAFYTSRMLHYLSLLEPQNFDGHNALFDSATGEIDIIDYKEPSDMSLLTLDELSSDKGKEKTQEDRRSRVTRKQSITKNMITSKTYKIDKEMIDKIRADRRKLSRYRWNFLNDLATINGNFATNIFPEL</sequence>
<evidence type="ECO:0000313" key="1">
    <source>
        <dbReference type="EMBL" id="CAG8481195.1"/>
    </source>
</evidence>
<reference evidence="1" key="1">
    <citation type="submission" date="2021-06" db="EMBL/GenBank/DDBJ databases">
        <authorList>
            <person name="Kallberg Y."/>
            <person name="Tangrot J."/>
            <person name="Rosling A."/>
        </authorList>
    </citation>
    <scope>NUCLEOTIDE SEQUENCE</scope>
    <source>
        <strain evidence="1">IL203A</strain>
    </source>
</reference>
<proteinExistence type="predicted"/>
<comment type="caution">
    <text evidence="1">The sequence shown here is derived from an EMBL/GenBank/DDBJ whole genome shotgun (WGS) entry which is preliminary data.</text>
</comment>
<dbReference type="EMBL" id="CAJVPU010001458">
    <property type="protein sequence ID" value="CAG8481195.1"/>
    <property type="molecule type" value="Genomic_DNA"/>
</dbReference>
<accession>A0ACA9KLP1</accession>
<protein>
    <submittedName>
        <fullName evidence="1">12572_t:CDS:1</fullName>
    </submittedName>
</protein>
<keyword evidence="2" id="KW-1185">Reference proteome</keyword>
<gene>
    <name evidence="1" type="ORF">DHETER_LOCUS2133</name>
</gene>
<dbReference type="Proteomes" id="UP000789702">
    <property type="component" value="Unassembled WGS sequence"/>
</dbReference>